<organism evidence="8 9">
    <name type="scientific">Staphylococcus cohnii subsp. cohnii</name>
    <dbReference type="NCBI Taxonomy" id="74704"/>
    <lineage>
        <taxon>Bacteria</taxon>
        <taxon>Bacillati</taxon>
        <taxon>Bacillota</taxon>
        <taxon>Bacilli</taxon>
        <taxon>Bacillales</taxon>
        <taxon>Staphylococcaceae</taxon>
        <taxon>Staphylococcus</taxon>
        <taxon>Staphylococcus cohnii species complex</taxon>
    </lineage>
</organism>
<evidence type="ECO:0000313" key="8">
    <source>
        <dbReference type="EMBL" id="KKI62823.1"/>
    </source>
</evidence>
<dbReference type="Gene3D" id="3.20.20.100">
    <property type="entry name" value="NADP-dependent oxidoreductase domain"/>
    <property type="match status" value="1"/>
</dbReference>
<dbReference type="EMBL" id="LAKJ01000030">
    <property type="protein sequence ID" value="KKI62823.1"/>
    <property type="molecule type" value="Genomic_DNA"/>
</dbReference>
<dbReference type="InterPro" id="IPR020471">
    <property type="entry name" value="AKR"/>
</dbReference>
<dbReference type="SUPFAM" id="SSF51430">
    <property type="entry name" value="NAD(P)-linked oxidoreductase"/>
    <property type="match status" value="1"/>
</dbReference>
<dbReference type="PROSITE" id="PS00063">
    <property type="entry name" value="ALDOKETO_REDUCTASE_3"/>
    <property type="match status" value="1"/>
</dbReference>
<evidence type="ECO:0000256" key="2">
    <source>
        <dbReference type="ARBA" id="ARBA00022857"/>
    </source>
</evidence>
<proteinExistence type="inferred from homology"/>
<comment type="caution">
    <text evidence="8">The sequence shown here is derived from an EMBL/GenBank/DDBJ whole genome shotgun (WGS) entry which is preliminary data.</text>
</comment>
<dbReference type="PANTHER" id="PTHR43827">
    <property type="entry name" value="2,5-DIKETO-D-GLUCONIC ACID REDUCTASE"/>
    <property type="match status" value="1"/>
</dbReference>
<dbReference type="AlphaFoldDB" id="A0A0M2NYQ5"/>
<protein>
    <submittedName>
        <fullName evidence="8">Oxidoreductase of aldo/keto reductase family, subgroup 1</fullName>
    </submittedName>
</protein>
<feature type="domain" description="NADP-dependent oxidoreductase" evidence="7">
    <location>
        <begin position="15"/>
        <end position="258"/>
    </location>
</feature>
<gene>
    <name evidence="8" type="ORF">UF66_1890</name>
</gene>
<feature type="binding site" evidence="5">
    <location>
        <position position="106"/>
    </location>
    <ligand>
        <name>substrate</name>
    </ligand>
</feature>
<dbReference type="Pfam" id="PF00248">
    <property type="entry name" value="Aldo_ket_red"/>
    <property type="match status" value="1"/>
</dbReference>
<accession>A0A0M2NYQ5</accession>
<keyword evidence="3" id="KW-0560">Oxidoreductase</keyword>
<name>A0A0M2NYQ5_STACC</name>
<dbReference type="InterPro" id="IPR036812">
    <property type="entry name" value="NAD(P)_OxRdtase_dom_sf"/>
</dbReference>
<dbReference type="PANTHER" id="PTHR43827:SF3">
    <property type="entry name" value="NADP-DEPENDENT OXIDOREDUCTASE DOMAIN-CONTAINING PROTEIN"/>
    <property type="match status" value="1"/>
</dbReference>
<dbReference type="PROSITE" id="PS00062">
    <property type="entry name" value="ALDOKETO_REDUCTASE_2"/>
    <property type="match status" value="1"/>
</dbReference>
<evidence type="ECO:0000256" key="6">
    <source>
        <dbReference type="PIRSR" id="PIRSR000097-3"/>
    </source>
</evidence>
<evidence type="ECO:0000259" key="7">
    <source>
        <dbReference type="Pfam" id="PF00248"/>
    </source>
</evidence>
<dbReference type="PROSITE" id="PS00798">
    <property type="entry name" value="ALDOKETO_REDUCTASE_1"/>
    <property type="match status" value="1"/>
</dbReference>
<dbReference type="GO" id="GO:0016616">
    <property type="term" value="F:oxidoreductase activity, acting on the CH-OH group of donors, NAD or NADP as acceptor"/>
    <property type="evidence" value="ECO:0007669"/>
    <property type="project" value="UniProtKB-ARBA"/>
</dbReference>
<comment type="similarity">
    <text evidence="1">Belongs to the aldo/keto reductase family.</text>
</comment>
<dbReference type="PIRSF" id="PIRSF000097">
    <property type="entry name" value="AKR"/>
    <property type="match status" value="1"/>
</dbReference>
<feature type="site" description="Lowers pKa of active site Tyr" evidence="6">
    <location>
        <position position="73"/>
    </location>
</feature>
<dbReference type="InterPro" id="IPR018170">
    <property type="entry name" value="Aldo/ket_reductase_CS"/>
</dbReference>
<feature type="active site" description="Proton donor" evidence="4">
    <location>
        <position position="48"/>
    </location>
</feature>
<evidence type="ECO:0000256" key="1">
    <source>
        <dbReference type="ARBA" id="ARBA00007905"/>
    </source>
</evidence>
<dbReference type="PRINTS" id="PR00069">
    <property type="entry name" value="ALDKETRDTASE"/>
</dbReference>
<dbReference type="CDD" id="cd19132">
    <property type="entry name" value="AKR_AKR5D1_E1"/>
    <property type="match status" value="1"/>
</dbReference>
<evidence type="ECO:0000256" key="5">
    <source>
        <dbReference type="PIRSR" id="PIRSR000097-2"/>
    </source>
</evidence>
<sequence>MEQLNMLDGQVIPQIGFGSYKLNGAHGAHAIVNALEQGYRLLDTAYNYENEGTVGKAIEMSSVSRDQIMITSKLPGRYQSYDDALTAIQESIYRLGVDYLDLYLIHWPNPKQGKYVEAWQAMIAAQKAGLIKSIGVCNFLPEHIETLQQETGVLPVVNQIELHPYFNQEALVQYNTSKGIVTQAWSPLGRASSVIDDENLVEIATKHNKTIPQVILKWHIQNGVVPIPKSTTVSRQLQNMDIFDFYLDSNDIEKINALTRTDGRRKDQDPATYEEF</sequence>
<evidence type="ECO:0000313" key="9">
    <source>
        <dbReference type="Proteomes" id="UP000034455"/>
    </source>
</evidence>
<reference evidence="8 9" key="1">
    <citation type="submission" date="2015-03" db="EMBL/GenBank/DDBJ databases">
        <title>Genome Assembly of Staphylococcus cohnii subsp. cohnii strain G22B2.</title>
        <authorList>
            <person name="Nair G."/>
            <person name="Kaur G."/>
            <person name="Khatri I."/>
            <person name="Singh N.K."/>
            <person name="Sathyabama S."/>
            <person name="Maurya S.K."/>
            <person name="Subramanian S."/>
            <person name="Agrewala J.N."/>
            <person name="Mayilraj S."/>
        </authorList>
    </citation>
    <scope>NUCLEOTIDE SEQUENCE [LARGE SCALE GENOMIC DNA]</scope>
    <source>
        <strain evidence="8 9">G22B2</strain>
    </source>
</reference>
<dbReference type="PATRIC" id="fig|74704.6.peg.1936"/>
<keyword evidence="2" id="KW-0521">NADP</keyword>
<dbReference type="FunFam" id="3.20.20.100:FF:000015">
    <property type="entry name" value="Oxidoreductase, aldo/keto reductase family"/>
    <property type="match status" value="1"/>
</dbReference>
<evidence type="ECO:0000256" key="3">
    <source>
        <dbReference type="ARBA" id="ARBA00023002"/>
    </source>
</evidence>
<dbReference type="RefSeq" id="WP_019468777.1">
    <property type="nucleotide sequence ID" value="NZ_LAKJ01000030.1"/>
</dbReference>
<evidence type="ECO:0000256" key="4">
    <source>
        <dbReference type="PIRSR" id="PIRSR000097-1"/>
    </source>
</evidence>
<dbReference type="InterPro" id="IPR023210">
    <property type="entry name" value="NADP_OxRdtase_dom"/>
</dbReference>
<dbReference type="Proteomes" id="UP000034455">
    <property type="component" value="Unassembled WGS sequence"/>
</dbReference>